<dbReference type="InterPro" id="IPR051059">
    <property type="entry name" value="VerF-like"/>
</dbReference>
<dbReference type="GO" id="GO:0006351">
    <property type="term" value="P:DNA-templated transcription"/>
    <property type="evidence" value="ECO:0007669"/>
    <property type="project" value="InterPro"/>
</dbReference>
<organism evidence="9 10">
    <name type="scientific">Pochonia chlamydosporia 170</name>
    <dbReference type="NCBI Taxonomy" id="1380566"/>
    <lineage>
        <taxon>Eukaryota</taxon>
        <taxon>Fungi</taxon>
        <taxon>Dikarya</taxon>
        <taxon>Ascomycota</taxon>
        <taxon>Pezizomycotina</taxon>
        <taxon>Sordariomycetes</taxon>
        <taxon>Hypocreomycetidae</taxon>
        <taxon>Hypocreales</taxon>
        <taxon>Clavicipitaceae</taxon>
        <taxon>Pochonia</taxon>
    </lineage>
</organism>
<evidence type="ECO:0000256" key="3">
    <source>
        <dbReference type="ARBA" id="ARBA00022737"/>
    </source>
</evidence>
<keyword evidence="5" id="KW-0862">Zinc</keyword>
<dbReference type="GO" id="GO:0000978">
    <property type="term" value="F:RNA polymerase II cis-regulatory region sequence-specific DNA binding"/>
    <property type="evidence" value="ECO:0007669"/>
    <property type="project" value="InterPro"/>
</dbReference>
<keyword evidence="10" id="KW-1185">Reference proteome</keyword>
<dbReference type="GO" id="GO:0005634">
    <property type="term" value="C:nucleus"/>
    <property type="evidence" value="ECO:0007669"/>
    <property type="project" value="UniProtKB-SubCell"/>
</dbReference>
<keyword evidence="2" id="KW-0479">Metal-binding</keyword>
<dbReference type="GeneID" id="28845372"/>
<keyword evidence="4" id="KW-0863">Zinc-finger</keyword>
<dbReference type="STRING" id="1380566.A0A179G9C6"/>
<sequence length="638" mass="71271">MPLCMIVQPHHTSPRGVSCTYHRGNPAAGRDEAVDDTAQAEPLPLLLSDGDSNASLGSSSPELLTLEAPALLQIEDSENHDADEQLAFDKTTALNILYRVLTKQTPGSPSEPQAIPRLWLTARIESYLATFHPRWPVLHAPVINETTDSIQVLSTIVMADLWLNGDVKLKDQILRIHENLVRQLYRELNDADLDPTRPWPVDLYQVSLLNVIFAFETGRDSVIRQSRMLFSVLVTSLRMNGCFQSSAIESQRLAHHPGDFRPWVFGTLERWKRIATCAFKVDSYLSLLYNQPPLLRRDELELGLTSTFAMWNSHGIMIFFDRSRSEPWSRNNYQMSQLDVRRPDQVPSGMLPEDIQLCLLGMWNDIRSLKKDTALNRDIAALKKADLSQQLYLALEQLEAIVTESRKPLVVGGYTATILKSYLGSEASRGPNWRKDVTSRLDSCISNIRPLLLLLTIHLHADIPTLRDVYLSPAPLQMQPTAASQLWQQNVLKIQEWTLSSDGRTAVVASLQTWFAYESSLLINPTQSAHAFDPVVYLALSAAATVLWAWTMNDVEVCVCHPSTPKADVTGSGMHLQPDVQNWIRGGGGGISFLGQPVCKCTVATRIADWTEALAKAGRTWEVAATDANLFRCSWLGT</sequence>
<keyword evidence="6" id="KW-0539">Nucleus</keyword>
<proteinExistence type="predicted"/>
<feature type="domain" description="Xylanolytic transcriptional activator regulatory" evidence="8">
    <location>
        <begin position="124"/>
        <end position="323"/>
    </location>
</feature>
<feature type="region of interest" description="Disordered" evidence="7">
    <location>
        <begin position="15"/>
        <end position="34"/>
    </location>
</feature>
<dbReference type="CDD" id="cd12148">
    <property type="entry name" value="fungal_TF_MHR"/>
    <property type="match status" value="1"/>
</dbReference>
<keyword evidence="3" id="KW-0677">Repeat</keyword>
<dbReference type="EMBL" id="LSBJ02000001">
    <property type="protein sequence ID" value="OAQ73983.2"/>
    <property type="molecule type" value="Genomic_DNA"/>
</dbReference>
<evidence type="ECO:0000256" key="4">
    <source>
        <dbReference type="ARBA" id="ARBA00022771"/>
    </source>
</evidence>
<protein>
    <submittedName>
        <fullName evidence="9">Transcription factor Zn, C2H2 / Cys6</fullName>
    </submittedName>
</protein>
<evidence type="ECO:0000256" key="1">
    <source>
        <dbReference type="ARBA" id="ARBA00004123"/>
    </source>
</evidence>
<evidence type="ECO:0000313" key="10">
    <source>
        <dbReference type="Proteomes" id="UP000078397"/>
    </source>
</evidence>
<dbReference type="PANTHER" id="PTHR40626">
    <property type="entry name" value="MIP31509P"/>
    <property type="match status" value="1"/>
</dbReference>
<dbReference type="GO" id="GO:0008270">
    <property type="term" value="F:zinc ion binding"/>
    <property type="evidence" value="ECO:0007669"/>
    <property type="project" value="UniProtKB-KW"/>
</dbReference>
<dbReference type="InterPro" id="IPR007219">
    <property type="entry name" value="XnlR_reg_dom"/>
</dbReference>
<dbReference type="Proteomes" id="UP000078397">
    <property type="component" value="Unassembled WGS sequence"/>
</dbReference>
<comment type="caution">
    <text evidence="9">The sequence shown here is derived from an EMBL/GenBank/DDBJ whole genome shotgun (WGS) entry which is preliminary data.</text>
</comment>
<evidence type="ECO:0000256" key="7">
    <source>
        <dbReference type="SAM" id="MobiDB-lite"/>
    </source>
</evidence>
<dbReference type="PANTHER" id="PTHR40626:SF11">
    <property type="entry name" value="ZINC FINGER PROTEIN YPR022C"/>
    <property type="match status" value="1"/>
</dbReference>
<gene>
    <name evidence="9" type="ORF">VFPPC_01580</name>
</gene>
<evidence type="ECO:0000256" key="5">
    <source>
        <dbReference type="ARBA" id="ARBA00022833"/>
    </source>
</evidence>
<dbReference type="AlphaFoldDB" id="A0A179G9C6"/>
<accession>A0A179G9C6</accession>
<dbReference type="KEGG" id="pchm:VFPPC_01580"/>
<dbReference type="GO" id="GO:0000785">
    <property type="term" value="C:chromatin"/>
    <property type="evidence" value="ECO:0007669"/>
    <property type="project" value="TreeGrafter"/>
</dbReference>
<dbReference type="RefSeq" id="XP_022284750.1">
    <property type="nucleotide sequence ID" value="XM_022428232.1"/>
</dbReference>
<reference evidence="9 10" key="1">
    <citation type="journal article" date="2016" name="PLoS Pathog.">
        <title>Biosynthesis of antibiotic leucinostatins in bio-control fungus Purpureocillium lilacinum and their inhibition on phytophthora revealed by genome mining.</title>
        <authorList>
            <person name="Wang G."/>
            <person name="Liu Z."/>
            <person name="Lin R."/>
            <person name="Li E."/>
            <person name="Mao Z."/>
            <person name="Ling J."/>
            <person name="Yang Y."/>
            <person name="Yin W.B."/>
            <person name="Xie B."/>
        </authorList>
    </citation>
    <scope>NUCLEOTIDE SEQUENCE [LARGE SCALE GENOMIC DNA]</scope>
    <source>
        <strain evidence="9">170</strain>
    </source>
</reference>
<evidence type="ECO:0000256" key="6">
    <source>
        <dbReference type="ARBA" id="ARBA00023242"/>
    </source>
</evidence>
<evidence type="ECO:0000259" key="8">
    <source>
        <dbReference type="Pfam" id="PF04082"/>
    </source>
</evidence>
<name>A0A179G9C6_METCM</name>
<comment type="subcellular location">
    <subcellularLocation>
        <location evidence="1">Nucleus</location>
    </subcellularLocation>
</comment>
<dbReference type="GO" id="GO:0000981">
    <property type="term" value="F:DNA-binding transcription factor activity, RNA polymerase II-specific"/>
    <property type="evidence" value="ECO:0007669"/>
    <property type="project" value="InterPro"/>
</dbReference>
<evidence type="ECO:0000313" key="9">
    <source>
        <dbReference type="EMBL" id="OAQ73983.2"/>
    </source>
</evidence>
<dbReference type="Pfam" id="PF04082">
    <property type="entry name" value="Fungal_trans"/>
    <property type="match status" value="1"/>
</dbReference>
<dbReference type="OrthoDB" id="654211at2759"/>
<evidence type="ECO:0000256" key="2">
    <source>
        <dbReference type="ARBA" id="ARBA00022723"/>
    </source>
</evidence>